<evidence type="ECO:0000256" key="10">
    <source>
        <dbReference type="ARBA" id="ARBA00023163"/>
    </source>
</evidence>
<keyword evidence="8" id="KW-0805">Transcription regulation</keyword>
<feature type="binding site" evidence="11">
    <location>
        <position position="88"/>
    </location>
    <ligand>
        <name>Zn(2+)</name>
        <dbReference type="ChEBI" id="CHEBI:29105"/>
    </ligand>
</feature>
<dbReference type="InterPro" id="IPR043135">
    <property type="entry name" value="Fur_C"/>
</dbReference>
<evidence type="ECO:0000256" key="7">
    <source>
        <dbReference type="ARBA" id="ARBA00022833"/>
    </source>
</evidence>
<keyword evidence="12" id="KW-0408">Iron</keyword>
<dbReference type="Proteomes" id="UP000196778">
    <property type="component" value="Unassembled WGS sequence"/>
</dbReference>
<feature type="binding site" evidence="12">
    <location>
        <position position="79"/>
    </location>
    <ligand>
        <name>Fe cation</name>
        <dbReference type="ChEBI" id="CHEBI:24875"/>
    </ligand>
</feature>
<dbReference type="GO" id="GO:0003700">
    <property type="term" value="F:DNA-binding transcription factor activity"/>
    <property type="evidence" value="ECO:0007669"/>
    <property type="project" value="InterPro"/>
</dbReference>
<dbReference type="GO" id="GO:0000976">
    <property type="term" value="F:transcription cis-regulatory region binding"/>
    <property type="evidence" value="ECO:0007669"/>
    <property type="project" value="TreeGrafter"/>
</dbReference>
<feature type="binding site" evidence="11">
    <location>
        <position position="125"/>
    </location>
    <ligand>
        <name>Zn(2+)</name>
        <dbReference type="ChEBI" id="CHEBI:29105"/>
    </ligand>
</feature>
<evidence type="ECO:0000256" key="8">
    <source>
        <dbReference type="ARBA" id="ARBA00023015"/>
    </source>
</evidence>
<dbReference type="GO" id="GO:1900376">
    <property type="term" value="P:regulation of secondary metabolite biosynthetic process"/>
    <property type="evidence" value="ECO:0007669"/>
    <property type="project" value="TreeGrafter"/>
</dbReference>
<evidence type="ECO:0000313" key="13">
    <source>
        <dbReference type="EMBL" id="SJN33014.1"/>
    </source>
</evidence>
<evidence type="ECO:0000256" key="6">
    <source>
        <dbReference type="ARBA" id="ARBA00022723"/>
    </source>
</evidence>
<reference evidence="14" key="1">
    <citation type="submission" date="2017-02" db="EMBL/GenBank/DDBJ databases">
        <authorList>
            <person name="Dridi B."/>
        </authorList>
    </citation>
    <scope>NUCLEOTIDE SEQUENCE [LARGE SCALE GENOMIC DNA]</scope>
    <source>
        <strain evidence="14">EB411</strain>
    </source>
</reference>
<dbReference type="AlphaFoldDB" id="A0A1R4JM49"/>
<keyword evidence="4" id="KW-0963">Cytoplasm</keyword>
<evidence type="ECO:0000256" key="12">
    <source>
        <dbReference type="PIRSR" id="PIRSR602481-2"/>
    </source>
</evidence>
<comment type="cofactor">
    <cofactor evidence="12">
        <name>Mn(2+)</name>
        <dbReference type="ChEBI" id="CHEBI:29035"/>
    </cofactor>
    <cofactor evidence="12">
        <name>Fe(2+)</name>
        <dbReference type="ChEBI" id="CHEBI:29033"/>
    </cofactor>
    <text evidence="12">Binds 1 Mn(2+) or Fe(2+) ion per subunit.</text>
</comment>
<dbReference type="InterPro" id="IPR036390">
    <property type="entry name" value="WH_DNA-bd_sf"/>
</dbReference>
<dbReference type="SUPFAM" id="SSF46785">
    <property type="entry name" value="Winged helix' DNA-binding domain"/>
    <property type="match status" value="1"/>
</dbReference>
<proteinExistence type="inferred from homology"/>
<evidence type="ECO:0000256" key="3">
    <source>
        <dbReference type="ARBA" id="ARBA00011738"/>
    </source>
</evidence>
<dbReference type="PANTHER" id="PTHR33202:SF2">
    <property type="entry name" value="FERRIC UPTAKE REGULATION PROTEIN"/>
    <property type="match status" value="1"/>
</dbReference>
<dbReference type="Gene3D" id="3.30.1490.190">
    <property type="match status" value="1"/>
</dbReference>
<keyword evidence="10" id="KW-0804">Transcription</keyword>
<evidence type="ECO:0000256" key="4">
    <source>
        <dbReference type="ARBA" id="ARBA00022490"/>
    </source>
</evidence>
<organism evidence="13 14">
    <name type="scientific">Mycetocola reblochoni REB411</name>
    <dbReference type="NCBI Taxonomy" id="1255698"/>
    <lineage>
        <taxon>Bacteria</taxon>
        <taxon>Bacillati</taxon>
        <taxon>Actinomycetota</taxon>
        <taxon>Actinomycetes</taxon>
        <taxon>Micrococcales</taxon>
        <taxon>Microbacteriaceae</taxon>
        <taxon>Mycetocola</taxon>
    </lineage>
</organism>
<comment type="subunit">
    <text evidence="3">Homodimer.</text>
</comment>
<keyword evidence="6 11" id="KW-0479">Metal-binding</keyword>
<feature type="binding site" evidence="11">
    <location>
        <position position="85"/>
    </location>
    <ligand>
        <name>Zn(2+)</name>
        <dbReference type="ChEBI" id="CHEBI:29105"/>
    </ligand>
</feature>
<comment type="cofactor">
    <cofactor evidence="11">
        <name>Zn(2+)</name>
        <dbReference type="ChEBI" id="CHEBI:29105"/>
    </cofactor>
    <text evidence="11">Binds 1 zinc ion per subunit.</text>
</comment>
<comment type="similarity">
    <text evidence="2">Belongs to the Fur family.</text>
</comment>
<feature type="binding site" evidence="12">
    <location>
        <position position="117"/>
    </location>
    <ligand>
        <name>Fe cation</name>
        <dbReference type="ChEBI" id="CHEBI:24875"/>
    </ligand>
</feature>
<evidence type="ECO:0000256" key="5">
    <source>
        <dbReference type="ARBA" id="ARBA00022491"/>
    </source>
</evidence>
<keyword evidence="7 11" id="KW-0862">Zinc</keyword>
<gene>
    <name evidence="13" type="ORF">FM119_08205</name>
</gene>
<evidence type="ECO:0000256" key="2">
    <source>
        <dbReference type="ARBA" id="ARBA00007957"/>
    </source>
</evidence>
<dbReference type="EMBL" id="FUKR01000048">
    <property type="protein sequence ID" value="SJN33014.1"/>
    <property type="molecule type" value="Genomic_DNA"/>
</dbReference>
<dbReference type="InterPro" id="IPR036388">
    <property type="entry name" value="WH-like_DNA-bd_sf"/>
</dbReference>
<evidence type="ECO:0000256" key="11">
    <source>
        <dbReference type="PIRSR" id="PIRSR602481-1"/>
    </source>
</evidence>
<dbReference type="CDD" id="cd07153">
    <property type="entry name" value="Fur_like"/>
    <property type="match status" value="1"/>
</dbReference>
<accession>A0A1R4JM49</accession>
<dbReference type="InterPro" id="IPR002481">
    <property type="entry name" value="FUR"/>
</dbReference>
<protein>
    <submittedName>
        <fullName evidence="13">Zinc uptake regulation protein ZUR</fullName>
    </submittedName>
</protein>
<dbReference type="PANTHER" id="PTHR33202">
    <property type="entry name" value="ZINC UPTAKE REGULATION PROTEIN"/>
    <property type="match status" value="1"/>
</dbReference>
<comment type="subcellular location">
    <subcellularLocation>
        <location evidence="1">Cytoplasm</location>
    </subcellularLocation>
</comment>
<keyword evidence="9" id="KW-0238">DNA-binding</keyword>
<dbReference type="GO" id="GO:0045892">
    <property type="term" value="P:negative regulation of DNA-templated transcription"/>
    <property type="evidence" value="ECO:0007669"/>
    <property type="project" value="TreeGrafter"/>
</dbReference>
<feature type="binding site" evidence="11">
    <location>
        <position position="128"/>
    </location>
    <ligand>
        <name>Zn(2+)</name>
        <dbReference type="ChEBI" id="CHEBI:29105"/>
    </ligand>
</feature>
<dbReference type="GO" id="GO:0005829">
    <property type="term" value="C:cytosol"/>
    <property type="evidence" value="ECO:0007669"/>
    <property type="project" value="TreeGrafter"/>
</dbReference>
<keyword evidence="14" id="KW-1185">Reference proteome</keyword>
<evidence type="ECO:0000256" key="1">
    <source>
        <dbReference type="ARBA" id="ARBA00004496"/>
    </source>
</evidence>
<evidence type="ECO:0000313" key="14">
    <source>
        <dbReference type="Proteomes" id="UP000196778"/>
    </source>
</evidence>
<evidence type="ECO:0000256" key="9">
    <source>
        <dbReference type="ARBA" id="ARBA00023125"/>
    </source>
</evidence>
<dbReference type="Gene3D" id="1.10.10.10">
    <property type="entry name" value="Winged helix-like DNA-binding domain superfamily/Winged helix DNA-binding domain"/>
    <property type="match status" value="1"/>
</dbReference>
<dbReference type="Pfam" id="PF01475">
    <property type="entry name" value="FUR"/>
    <property type="match status" value="1"/>
</dbReference>
<keyword evidence="5" id="KW-0678">Repressor</keyword>
<name>A0A1R4JM49_9MICO</name>
<dbReference type="GO" id="GO:0008270">
    <property type="term" value="F:zinc ion binding"/>
    <property type="evidence" value="ECO:0007669"/>
    <property type="project" value="TreeGrafter"/>
</dbReference>
<sequence>MAVAKRNTWQREAVRTALDDAEGFISAQSLHARLRDEGSSIGLATVYRALTSLSGDGEADSLQSPDGENLYRACVSSGHHHHLICRNCGLTVEIEADEVEAWASRVASAQGFTQARHVVDIFGLCANCTAAVADGSADPAGDASA</sequence>
<feature type="binding site" evidence="12">
    <location>
        <position position="100"/>
    </location>
    <ligand>
        <name>Fe cation</name>
        <dbReference type="ChEBI" id="CHEBI:24875"/>
    </ligand>
</feature>